<gene>
    <name evidence="1" type="ORF">EPD60_14000</name>
</gene>
<proteinExistence type="predicted"/>
<accession>A0A4R1B8J7</accession>
<name>A0A4R1B8J7_9BACT</name>
<keyword evidence="2" id="KW-1185">Reference proteome</keyword>
<dbReference type="OrthoDB" id="7063432at2"/>
<evidence type="ECO:0000313" key="2">
    <source>
        <dbReference type="Proteomes" id="UP000295334"/>
    </source>
</evidence>
<reference evidence="1 2" key="1">
    <citation type="submission" date="2019-03" db="EMBL/GenBank/DDBJ databases">
        <authorList>
            <person name="Kim M.K.M."/>
        </authorList>
    </citation>
    <scope>NUCLEOTIDE SEQUENCE [LARGE SCALE GENOMIC DNA]</scope>
    <source>
        <strain evidence="1 2">17J68-12</strain>
    </source>
</reference>
<comment type="caution">
    <text evidence="1">The sequence shown here is derived from an EMBL/GenBank/DDBJ whole genome shotgun (WGS) entry which is preliminary data.</text>
</comment>
<evidence type="ECO:0000313" key="1">
    <source>
        <dbReference type="EMBL" id="TCJ13015.1"/>
    </source>
</evidence>
<protein>
    <submittedName>
        <fullName evidence="1">Uncharacterized protein</fullName>
    </submittedName>
</protein>
<dbReference type="Proteomes" id="UP000295334">
    <property type="component" value="Unassembled WGS sequence"/>
</dbReference>
<organism evidence="1 2">
    <name type="scientific">Flaviaesturariibacter flavus</name>
    <dbReference type="NCBI Taxonomy" id="2502780"/>
    <lineage>
        <taxon>Bacteria</taxon>
        <taxon>Pseudomonadati</taxon>
        <taxon>Bacteroidota</taxon>
        <taxon>Chitinophagia</taxon>
        <taxon>Chitinophagales</taxon>
        <taxon>Chitinophagaceae</taxon>
        <taxon>Flaviaestuariibacter</taxon>
    </lineage>
</organism>
<dbReference type="AlphaFoldDB" id="A0A4R1B8J7"/>
<dbReference type="EMBL" id="SJZI01000048">
    <property type="protein sequence ID" value="TCJ13015.1"/>
    <property type="molecule type" value="Genomic_DNA"/>
</dbReference>
<sequence length="138" mass="15275">MTERALLNYFLGKSSAEDLSNDTIGSQQRTSRDVTAVTVSRIADPGSFSVTRNHLIALCKDSLAGKLSFGSLNTIAFAINMSEYFTYDESDEVVGQVLFEWDNPEIDGPLTIESIEHCLFLLESSRDTLESQDRRDGA</sequence>
<dbReference type="RefSeq" id="WP_131450149.1">
    <property type="nucleotide sequence ID" value="NZ_SJZI01000048.1"/>
</dbReference>